<dbReference type="OrthoDB" id="10385at10239"/>
<evidence type="ECO:0000256" key="2">
    <source>
        <dbReference type="ARBA" id="ARBA00023080"/>
    </source>
</evidence>
<dbReference type="InterPro" id="IPR011962">
    <property type="entry name" value="dCTP_deaminase"/>
</dbReference>
<dbReference type="GO" id="GO:0006229">
    <property type="term" value="P:dUTP biosynthetic process"/>
    <property type="evidence" value="ECO:0007669"/>
    <property type="project" value="InterPro"/>
</dbReference>
<dbReference type="GO" id="GO:0008829">
    <property type="term" value="F:dCTP deaminase activity"/>
    <property type="evidence" value="ECO:0007669"/>
    <property type="project" value="InterPro"/>
</dbReference>
<dbReference type="GO" id="GO:0015949">
    <property type="term" value="P:nucleobase-containing small molecule interconversion"/>
    <property type="evidence" value="ECO:0007669"/>
    <property type="project" value="TreeGrafter"/>
</dbReference>
<keyword evidence="4" id="KW-1185">Reference proteome</keyword>
<dbReference type="Gene3D" id="2.70.40.10">
    <property type="match status" value="1"/>
</dbReference>
<sequence>MVVNGNSLYRSSQLLDVPDHKVSEHGVSYGLGEAGYDIRIKQDITFYRLFGLIPMVKTVDAGVVKRHFGKFALASAIEKFNMSPSCVAIVHDKSTWARRALSVFNTVIEPGWKGHLTLELVYHGRKKLHIPAGAGIAQVLFHLVQEPANYNGKYQNQEDKPVSARPSK</sequence>
<dbReference type="PANTHER" id="PTHR42680:SF3">
    <property type="entry name" value="DCTP DEAMINASE"/>
    <property type="match status" value="1"/>
</dbReference>
<dbReference type="Proteomes" id="UP000027389">
    <property type="component" value="Segment"/>
</dbReference>
<dbReference type="RefSeq" id="YP_009056155.1">
    <property type="nucleotide sequence ID" value="NC_024790.1"/>
</dbReference>
<dbReference type="InterPro" id="IPR033704">
    <property type="entry name" value="dUTPase_trimeric"/>
</dbReference>
<dbReference type="Pfam" id="PF22769">
    <property type="entry name" value="DCD"/>
    <property type="match status" value="1"/>
</dbReference>
<keyword evidence="2" id="KW-0546">Nucleotide metabolism</keyword>
<keyword evidence="1" id="KW-0378">Hydrolase</keyword>
<dbReference type="PANTHER" id="PTHR42680">
    <property type="entry name" value="DCTP DEAMINASE"/>
    <property type="match status" value="1"/>
</dbReference>
<organism evidence="3 4">
    <name type="scientific">Escherichia phage vB_EcoP_PhAPEC7</name>
    <dbReference type="NCBI Taxonomy" id="1391223"/>
    <lineage>
        <taxon>Viruses</taxon>
        <taxon>Duplodnaviria</taxon>
        <taxon>Heunggongvirae</taxon>
        <taxon>Uroviricota</taxon>
        <taxon>Caudoviricetes</taxon>
        <taxon>Schitoviridae</taxon>
        <taxon>Enquatrovirinae</taxon>
        <taxon>Gamaleyavirus</taxon>
        <taxon>Gamaleyavirus APEC7</taxon>
    </lineage>
</organism>
<gene>
    <name evidence="3" type="ORF">PhAPEC7_24</name>
</gene>
<protein>
    <submittedName>
        <fullName evidence="3">Putative dCTP deaminase</fullName>
    </submittedName>
</protein>
<accession>A0A067ZIR7</accession>
<proteinExistence type="predicted"/>
<name>A0A067ZIR7_9CAUD</name>
<dbReference type="GeneID" id="20283959"/>
<evidence type="ECO:0000313" key="3">
    <source>
        <dbReference type="EMBL" id="AHV82650.1"/>
    </source>
</evidence>
<evidence type="ECO:0000313" key="4">
    <source>
        <dbReference type="Proteomes" id="UP000027389"/>
    </source>
</evidence>
<dbReference type="KEGG" id="vg:20283959"/>
<dbReference type="SUPFAM" id="SSF51283">
    <property type="entry name" value="dUTPase-like"/>
    <property type="match status" value="1"/>
</dbReference>
<dbReference type="InterPro" id="IPR036157">
    <property type="entry name" value="dUTPase-like_sf"/>
</dbReference>
<reference evidence="3 4" key="1">
    <citation type="journal article" date="2014" name="Vet. Microbiol.">
        <title>A cocktail of in vitro efficient phages is not a guarantee for in vivo therapeutic results against avian colibacillosis.</title>
        <authorList>
            <person name="Tsonos J."/>
            <person name="Oosterik L.H."/>
            <person name="Tuntufye H.N."/>
            <person name="Klumpp J."/>
            <person name="Butaye P."/>
            <person name="De Greve H."/>
            <person name="Hernalsteens J.P."/>
            <person name="Lavigne R."/>
            <person name="Goddeeris B.M."/>
        </authorList>
    </citation>
    <scope>NUCLEOTIDE SEQUENCE [LARGE SCALE GENOMIC DNA]</scope>
</reference>
<evidence type="ECO:0000256" key="1">
    <source>
        <dbReference type="ARBA" id="ARBA00022801"/>
    </source>
</evidence>
<dbReference type="EMBL" id="KF562340">
    <property type="protein sequence ID" value="AHV82650.1"/>
    <property type="molecule type" value="Genomic_DNA"/>
</dbReference>
<dbReference type="CDD" id="cd07557">
    <property type="entry name" value="trimeric_dUTPase"/>
    <property type="match status" value="1"/>
</dbReference>